<organism evidence="2 3">
    <name type="scientific">Congregibacter variabilis</name>
    <dbReference type="NCBI Taxonomy" id="3081200"/>
    <lineage>
        <taxon>Bacteria</taxon>
        <taxon>Pseudomonadati</taxon>
        <taxon>Pseudomonadota</taxon>
        <taxon>Gammaproteobacteria</taxon>
        <taxon>Cellvibrionales</taxon>
        <taxon>Halieaceae</taxon>
        <taxon>Congregibacter</taxon>
    </lineage>
</organism>
<keyword evidence="1" id="KW-0472">Membrane</keyword>
<dbReference type="InterPro" id="IPR006597">
    <property type="entry name" value="Sel1-like"/>
</dbReference>
<dbReference type="Pfam" id="PF08238">
    <property type="entry name" value="Sel1"/>
    <property type="match status" value="3"/>
</dbReference>
<dbReference type="InterPro" id="IPR050767">
    <property type="entry name" value="Sel1_AlgK"/>
</dbReference>
<keyword evidence="1" id="KW-0812">Transmembrane</keyword>
<dbReference type="InterPro" id="IPR011990">
    <property type="entry name" value="TPR-like_helical_dom_sf"/>
</dbReference>
<dbReference type="SUPFAM" id="SSF81901">
    <property type="entry name" value="HCP-like"/>
    <property type="match status" value="1"/>
</dbReference>
<evidence type="ECO:0000256" key="1">
    <source>
        <dbReference type="SAM" id="Phobius"/>
    </source>
</evidence>
<keyword evidence="1" id="KW-1133">Transmembrane helix</keyword>
<keyword evidence="3" id="KW-1185">Reference proteome</keyword>
<protein>
    <submittedName>
        <fullName evidence="2">Tetratricopeptide repeat protein</fullName>
    </submittedName>
</protein>
<reference evidence="2 3" key="1">
    <citation type="submission" date="2023-10" db="EMBL/GenBank/DDBJ databases">
        <title>Two novel species belonging to the OM43/NOR5 clade.</title>
        <authorList>
            <person name="Park M."/>
        </authorList>
    </citation>
    <scope>NUCLEOTIDE SEQUENCE [LARGE SCALE GENOMIC DNA]</scope>
    <source>
        <strain evidence="2 3">IMCC43200</strain>
    </source>
</reference>
<evidence type="ECO:0000313" key="3">
    <source>
        <dbReference type="Proteomes" id="UP001626537"/>
    </source>
</evidence>
<accession>A0ABZ0I156</accession>
<dbReference type="PANTHER" id="PTHR11102">
    <property type="entry name" value="SEL-1-LIKE PROTEIN"/>
    <property type="match status" value="1"/>
</dbReference>
<dbReference type="PANTHER" id="PTHR11102:SF160">
    <property type="entry name" value="ERAD-ASSOCIATED E3 UBIQUITIN-PROTEIN LIGASE COMPONENT HRD3"/>
    <property type="match status" value="1"/>
</dbReference>
<evidence type="ECO:0000313" key="2">
    <source>
        <dbReference type="EMBL" id="WOJ92748.1"/>
    </source>
</evidence>
<sequence length="222" mass="24232">MAADTTLIGSLATMGALGLSLLVGIVWVIFGSSAEDELLLQKTRDRAVDNQQSLASGYRAVAAGDELDPDSSDGTPLAQYRLAKQFFSQYDHTGDPADLRSAHKLLLKSAEQQHPQAQAELGNSYLTGRGVVQDFPLAADWYKQAAENGVPEAMHELGKMARSGWGMEQSLVDAYVWLNLASARGDLRARDARSQLISQLTNEELMEAQRRSRELDQSIPRG</sequence>
<proteinExistence type="predicted"/>
<feature type="transmembrane region" description="Helical" evidence="1">
    <location>
        <begin position="6"/>
        <end position="30"/>
    </location>
</feature>
<dbReference type="Proteomes" id="UP001626537">
    <property type="component" value="Chromosome"/>
</dbReference>
<dbReference type="RefSeq" id="WP_407347347.1">
    <property type="nucleotide sequence ID" value="NZ_CP136864.1"/>
</dbReference>
<dbReference type="EMBL" id="CP136864">
    <property type="protein sequence ID" value="WOJ92748.1"/>
    <property type="molecule type" value="Genomic_DNA"/>
</dbReference>
<gene>
    <name evidence="2" type="ORF">R0135_13265</name>
</gene>
<dbReference type="SMART" id="SM00671">
    <property type="entry name" value="SEL1"/>
    <property type="match status" value="3"/>
</dbReference>
<name>A0ABZ0I156_9GAMM</name>
<dbReference type="Gene3D" id="1.25.40.10">
    <property type="entry name" value="Tetratricopeptide repeat domain"/>
    <property type="match status" value="1"/>
</dbReference>